<keyword evidence="12" id="KW-0325">Glycoprotein</keyword>
<gene>
    <name evidence="18" type="ORF">JOQ06_010502</name>
</gene>
<evidence type="ECO:0000256" key="14">
    <source>
        <dbReference type="ARBA" id="ARBA00039109"/>
    </source>
</evidence>
<comment type="pathway">
    <text evidence="2">Protein modification; protein glycosylation.</text>
</comment>
<dbReference type="InterPro" id="IPR001675">
    <property type="entry name" value="Glyco_trans_29"/>
</dbReference>
<feature type="domain" description="Transposase Tc1-like" evidence="17">
    <location>
        <begin position="1"/>
        <end position="70"/>
    </location>
</feature>
<organism evidence="18 19">
    <name type="scientific">Pogonophryne albipinna</name>
    <dbReference type="NCBI Taxonomy" id="1090488"/>
    <lineage>
        <taxon>Eukaryota</taxon>
        <taxon>Metazoa</taxon>
        <taxon>Chordata</taxon>
        <taxon>Craniata</taxon>
        <taxon>Vertebrata</taxon>
        <taxon>Euteleostomi</taxon>
        <taxon>Actinopterygii</taxon>
        <taxon>Neopterygii</taxon>
        <taxon>Teleostei</taxon>
        <taxon>Neoteleostei</taxon>
        <taxon>Acanthomorphata</taxon>
        <taxon>Eupercaria</taxon>
        <taxon>Perciformes</taxon>
        <taxon>Notothenioidei</taxon>
        <taxon>Pogonophryne</taxon>
    </lineage>
</organism>
<protein>
    <recommendedName>
        <fullName evidence="14">alpha-N-acetylgalactosaminide alpha-2,6-sialyltransferase</fullName>
        <ecNumber evidence="14">2.4.3.3</ecNumber>
    </recommendedName>
</protein>
<dbReference type="InterPro" id="IPR036397">
    <property type="entry name" value="RNaseH_sf"/>
</dbReference>
<keyword evidence="11" id="KW-1015">Disulfide bond</keyword>
<dbReference type="Gene3D" id="3.30.420.10">
    <property type="entry name" value="Ribonuclease H-like superfamily/Ribonuclease H"/>
    <property type="match status" value="1"/>
</dbReference>
<evidence type="ECO:0000256" key="6">
    <source>
        <dbReference type="ARBA" id="ARBA00022692"/>
    </source>
</evidence>
<dbReference type="GO" id="GO:0015074">
    <property type="term" value="P:DNA integration"/>
    <property type="evidence" value="ECO:0007669"/>
    <property type="project" value="InterPro"/>
</dbReference>
<evidence type="ECO:0000256" key="9">
    <source>
        <dbReference type="ARBA" id="ARBA00023034"/>
    </source>
</evidence>
<evidence type="ECO:0000256" key="13">
    <source>
        <dbReference type="ARBA" id="ARBA00036348"/>
    </source>
</evidence>
<evidence type="ECO:0000313" key="18">
    <source>
        <dbReference type="EMBL" id="KAJ4932072.1"/>
    </source>
</evidence>
<dbReference type="Proteomes" id="UP001219934">
    <property type="component" value="Unassembled WGS sequence"/>
</dbReference>
<evidence type="ECO:0000256" key="8">
    <source>
        <dbReference type="ARBA" id="ARBA00022989"/>
    </source>
</evidence>
<keyword evidence="19" id="KW-1185">Reference proteome</keyword>
<evidence type="ECO:0000256" key="11">
    <source>
        <dbReference type="ARBA" id="ARBA00023157"/>
    </source>
</evidence>
<dbReference type="GO" id="GO:0001665">
    <property type="term" value="F:alpha-N-acetylgalactosaminide alpha-2,6-sialyltransferase activity"/>
    <property type="evidence" value="ECO:0007669"/>
    <property type="project" value="UniProtKB-EC"/>
</dbReference>
<evidence type="ECO:0000256" key="16">
    <source>
        <dbReference type="ARBA" id="ARBA00052285"/>
    </source>
</evidence>
<dbReference type="GO" id="GO:0003677">
    <property type="term" value="F:DNA binding"/>
    <property type="evidence" value="ECO:0007669"/>
    <property type="project" value="InterPro"/>
</dbReference>
<dbReference type="InterPro" id="IPR038578">
    <property type="entry name" value="GT29-like_sf"/>
</dbReference>
<keyword evidence="4" id="KW-0328">Glycosyltransferase</keyword>
<keyword evidence="8" id="KW-1133">Transmembrane helix</keyword>
<dbReference type="Gene3D" id="3.90.1480.20">
    <property type="entry name" value="Glycosyl transferase family 29"/>
    <property type="match status" value="1"/>
</dbReference>
<comment type="catalytic activity">
    <reaction evidence="15">
        <text>a 3-O-[N-acetyl-alpha-neuraminyl-(2-&gt;3)-beta-D-galactosyl-(1-&gt;3)-N-acetyl-alpha-D-galactosaminyl]-L-threonyl-[protein] + CMP-N-acetyl-beta-neuraminate = a 3-O-{alpha-Neu5Ac-(2-&gt;3)-beta-D-Gal-(1-&gt;3)-[alpha-Neu5Ac-(2-&gt;6)]-alpha-D-GalNAc}-L-threonyl-[protein] + CMP + H(+)</text>
        <dbReference type="Rhea" id="RHEA:81659"/>
        <dbReference type="Rhea" id="RHEA-COMP:14417"/>
        <dbReference type="Rhea" id="RHEA-COMP:16763"/>
        <dbReference type="ChEBI" id="CHEBI:15378"/>
        <dbReference type="ChEBI" id="CHEBI:57812"/>
        <dbReference type="ChEBI" id="CHEBI:60377"/>
        <dbReference type="ChEBI" id="CHEBI:139598"/>
        <dbReference type="ChEBI" id="CHEBI:156398"/>
    </reaction>
    <physiologicalReaction direction="left-to-right" evidence="15">
        <dbReference type="Rhea" id="RHEA:81660"/>
    </physiologicalReaction>
</comment>
<evidence type="ECO:0000256" key="5">
    <source>
        <dbReference type="ARBA" id="ARBA00022679"/>
    </source>
</evidence>
<comment type="caution">
    <text evidence="18">The sequence shown here is derived from an EMBL/GenBank/DDBJ whole genome shotgun (WGS) entry which is preliminary data.</text>
</comment>
<reference evidence="18" key="1">
    <citation type="submission" date="2022-11" db="EMBL/GenBank/DDBJ databases">
        <title>Chromosome-level genome of Pogonophryne albipinna.</title>
        <authorList>
            <person name="Jo E."/>
        </authorList>
    </citation>
    <scope>NUCLEOTIDE SEQUENCE</scope>
    <source>
        <strain evidence="18">SGF0006</strain>
        <tissue evidence="18">Muscle</tissue>
    </source>
</reference>
<evidence type="ECO:0000256" key="15">
    <source>
        <dbReference type="ARBA" id="ARBA00050664"/>
    </source>
</evidence>
<comment type="catalytic activity">
    <reaction evidence="16">
        <text>a 3-O-[N-acetyl-alpha-D-galactosaminyl]-L-threonyl-[protein] + CMP-N-acetyl-beta-neuraminate = a 3-O-[N-acetyl-alpha-neuraminosyl-(2-&gt;6)-N-acetyl-alpha-D-galactosaminyl]-L-threonyl-[protein] + CMP + H(+)</text>
        <dbReference type="Rhea" id="RHEA:81643"/>
        <dbReference type="Rhea" id="RHEA-COMP:11689"/>
        <dbReference type="Rhea" id="RHEA-COMP:19720"/>
        <dbReference type="ChEBI" id="CHEBI:15378"/>
        <dbReference type="ChEBI" id="CHEBI:57812"/>
        <dbReference type="ChEBI" id="CHEBI:60377"/>
        <dbReference type="ChEBI" id="CHEBI:87075"/>
        <dbReference type="ChEBI" id="CHEBI:231970"/>
    </reaction>
    <physiologicalReaction direction="left-to-right" evidence="16">
        <dbReference type="Rhea" id="RHEA:81644"/>
    </physiologicalReaction>
</comment>
<dbReference type="PANTHER" id="PTHR45941:SF5">
    <property type="entry name" value="ALPHA-N-ACETYLGALACTOSAMINIDE ALPHA-2,6-SIALYLTRANSFERASE 2"/>
    <property type="match status" value="1"/>
</dbReference>
<proteinExistence type="inferred from homology"/>
<keyword evidence="7" id="KW-0735">Signal-anchor</keyword>
<dbReference type="GO" id="GO:0000139">
    <property type="term" value="C:Golgi membrane"/>
    <property type="evidence" value="ECO:0007669"/>
    <property type="project" value="UniProtKB-SubCell"/>
</dbReference>
<evidence type="ECO:0000256" key="12">
    <source>
        <dbReference type="ARBA" id="ARBA00023180"/>
    </source>
</evidence>
<dbReference type="InterPro" id="IPR002492">
    <property type="entry name" value="Transposase_Tc1-like"/>
</dbReference>
<comment type="subcellular location">
    <subcellularLocation>
        <location evidence="1">Golgi apparatus membrane</location>
        <topology evidence="1">Single-pass type II membrane protein</topology>
    </subcellularLocation>
</comment>
<dbReference type="PANTHER" id="PTHR45941">
    <property type="entry name" value="ALPHA-N-ACETYLGALACTOSAMINIDE ALPHA-2,6-SIALYLTRANSFERASE 2-LIKE-RELATED"/>
    <property type="match status" value="1"/>
</dbReference>
<evidence type="ECO:0000256" key="7">
    <source>
        <dbReference type="ARBA" id="ARBA00022968"/>
    </source>
</evidence>
<keyword evidence="10" id="KW-0472">Membrane</keyword>
<name>A0AAD6AU26_9TELE</name>
<accession>A0AAD6AU26</accession>
<dbReference type="GO" id="GO:0006493">
    <property type="term" value="P:protein O-linked glycosylation"/>
    <property type="evidence" value="ECO:0007669"/>
    <property type="project" value="TreeGrafter"/>
</dbReference>
<feature type="non-terminal residue" evidence="18">
    <location>
        <position position="322"/>
    </location>
</feature>
<dbReference type="AlphaFoldDB" id="A0AAD6AU26"/>
<dbReference type="EC" id="2.4.3.3" evidence="14"/>
<keyword evidence="6" id="KW-0812">Transmembrane</keyword>
<evidence type="ECO:0000256" key="1">
    <source>
        <dbReference type="ARBA" id="ARBA00004323"/>
    </source>
</evidence>
<keyword evidence="5" id="KW-0808">Transferase</keyword>
<comment type="catalytic activity">
    <reaction evidence="13">
        <text>a beta-D-galactosyl-(1-&gt;3)-N-acetyl-alpha-D-galactosaminyl derivative + CMP-N-acetyl-beta-neuraminate = a beta-D-galactosyl-(1-&gt;3)-[N-acetyl-alpha-neuraminyl-(2-&gt;6)]-N-acetyl-alpha-D-galactosaminyl derivative + CMP + H(+)</text>
        <dbReference type="Rhea" id="RHEA:11136"/>
        <dbReference type="ChEBI" id="CHEBI:15378"/>
        <dbReference type="ChEBI" id="CHEBI:57812"/>
        <dbReference type="ChEBI" id="CHEBI:60377"/>
        <dbReference type="ChEBI" id="CHEBI:133470"/>
        <dbReference type="ChEBI" id="CHEBI:140764"/>
        <dbReference type="EC" id="2.4.3.3"/>
    </reaction>
    <physiologicalReaction direction="left-to-right" evidence="13">
        <dbReference type="Rhea" id="RHEA:11137"/>
    </physiologicalReaction>
</comment>
<sequence length="322" mass="36717">MITRTVSNNPRTTRVDLVNDLQRAGTKVTKATISNTLRRQGLKSCSARRVPLLKPVHVQARLKFAREHLDDPEEDWENVIWDFMFYYLYLFIFSTTQQQIEAACSLRKAVRNDVLLREKFRFSMSVLQWARSLKPAWEHLRKRNPPYGWRGLPVDVVGSTLSLLNSSRLFERGSPGRCVSCAVVGNGGILRGSQQGRNIDSHDFVFRMNGAVIRGFEKDVGTKISFYGFTTNTMKNSLVRYRTDGFTRTPQSPEINYIFIPSDLRDYVMMAAAVQGRVVGSGRDRGDSFLRSPLLKDIRTRHLYMPSTGALMLLTALHTCDQ</sequence>
<keyword evidence="9" id="KW-0333">Golgi apparatus</keyword>
<evidence type="ECO:0000256" key="10">
    <source>
        <dbReference type="ARBA" id="ARBA00023136"/>
    </source>
</evidence>
<dbReference type="Pfam" id="PF00777">
    <property type="entry name" value="Glyco_transf_29"/>
    <property type="match status" value="1"/>
</dbReference>
<evidence type="ECO:0000256" key="4">
    <source>
        <dbReference type="ARBA" id="ARBA00022676"/>
    </source>
</evidence>
<dbReference type="GO" id="GO:0006313">
    <property type="term" value="P:DNA transposition"/>
    <property type="evidence" value="ECO:0007669"/>
    <property type="project" value="InterPro"/>
</dbReference>
<dbReference type="EMBL" id="JAPTMU010000014">
    <property type="protein sequence ID" value="KAJ4932072.1"/>
    <property type="molecule type" value="Genomic_DNA"/>
</dbReference>
<dbReference type="Pfam" id="PF01498">
    <property type="entry name" value="HTH_Tnp_Tc3_2"/>
    <property type="match status" value="1"/>
</dbReference>
<evidence type="ECO:0000313" key="19">
    <source>
        <dbReference type="Proteomes" id="UP001219934"/>
    </source>
</evidence>
<comment type="similarity">
    <text evidence="3">Belongs to the glycosyltransferase 29 family.</text>
</comment>
<evidence type="ECO:0000259" key="17">
    <source>
        <dbReference type="Pfam" id="PF01498"/>
    </source>
</evidence>
<evidence type="ECO:0000256" key="2">
    <source>
        <dbReference type="ARBA" id="ARBA00004922"/>
    </source>
</evidence>
<evidence type="ECO:0000256" key="3">
    <source>
        <dbReference type="ARBA" id="ARBA00006003"/>
    </source>
</evidence>